<feature type="transmembrane region" description="Helical" evidence="1">
    <location>
        <begin position="36"/>
        <end position="62"/>
    </location>
</feature>
<keyword evidence="1" id="KW-0472">Membrane</keyword>
<dbReference type="PATRIC" id="fig|889306.3.peg.992"/>
<accession>A0A0C2W030</accession>
<reference evidence="2 3" key="1">
    <citation type="submission" date="2015-01" db="EMBL/GenBank/DDBJ databases">
        <title>Genome sequencing of Jeotgalibacillus soli.</title>
        <authorList>
            <person name="Goh K.M."/>
            <person name="Chan K.-G."/>
            <person name="Yaakop A.S."/>
            <person name="Ee R."/>
            <person name="Gan H.M."/>
            <person name="Chan C.S."/>
        </authorList>
    </citation>
    <scope>NUCLEOTIDE SEQUENCE [LARGE SCALE GENOMIC DNA]</scope>
    <source>
        <strain evidence="2 3">P9</strain>
    </source>
</reference>
<dbReference type="Proteomes" id="UP000031938">
    <property type="component" value="Unassembled WGS sequence"/>
</dbReference>
<evidence type="ECO:0000313" key="3">
    <source>
        <dbReference type="Proteomes" id="UP000031938"/>
    </source>
</evidence>
<feature type="transmembrane region" description="Helical" evidence="1">
    <location>
        <begin position="12"/>
        <end position="30"/>
    </location>
</feature>
<keyword evidence="1" id="KW-0812">Transmembrane</keyword>
<protein>
    <submittedName>
        <fullName evidence="2">Uncharacterized protein</fullName>
    </submittedName>
</protein>
<dbReference type="OrthoDB" id="2455375at2"/>
<comment type="caution">
    <text evidence="2">The sequence shown here is derived from an EMBL/GenBank/DDBJ whole genome shotgun (WGS) entry which is preliminary data.</text>
</comment>
<name>A0A0C2W030_9BACL</name>
<keyword evidence="3" id="KW-1185">Reference proteome</keyword>
<dbReference type="RefSeq" id="WP_041086736.1">
    <property type="nucleotide sequence ID" value="NZ_JXRP01000009.1"/>
</dbReference>
<evidence type="ECO:0000256" key="1">
    <source>
        <dbReference type="SAM" id="Phobius"/>
    </source>
</evidence>
<evidence type="ECO:0000313" key="2">
    <source>
        <dbReference type="EMBL" id="KIL49518.1"/>
    </source>
</evidence>
<dbReference type="STRING" id="889306.KP78_09860"/>
<dbReference type="AlphaFoldDB" id="A0A0C2W030"/>
<organism evidence="2 3">
    <name type="scientific">Jeotgalibacillus soli</name>
    <dbReference type="NCBI Taxonomy" id="889306"/>
    <lineage>
        <taxon>Bacteria</taxon>
        <taxon>Bacillati</taxon>
        <taxon>Bacillota</taxon>
        <taxon>Bacilli</taxon>
        <taxon>Bacillales</taxon>
        <taxon>Caryophanaceae</taxon>
        <taxon>Jeotgalibacillus</taxon>
    </lineage>
</organism>
<sequence>MKTFLIIPQFLYLLCLFPWLAIFVLSFMNFDNGFSWSNIAFVLSIGFYPVAVIFCSIVAWVLRTPMKRTAVITNLVPMIWVAGSVHVNACFFCEIN</sequence>
<proteinExistence type="predicted"/>
<dbReference type="EMBL" id="JXRP01000009">
    <property type="protein sequence ID" value="KIL49518.1"/>
    <property type="molecule type" value="Genomic_DNA"/>
</dbReference>
<keyword evidence="1" id="KW-1133">Transmembrane helix</keyword>
<gene>
    <name evidence="2" type="ORF">KP78_09860</name>
</gene>